<dbReference type="Proteomes" id="UP000006048">
    <property type="component" value="Chromosome"/>
</dbReference>
<sequence>MDTVQIKDVAVATAIAYLHGRLDVAVSGEVEEYLLKTIEAKSIKHLVLNMADVEYMSSSGFRVMIALLRKLKDLKGSLKICCVRPAVKRIFDVIELTTLFDMFETEEEALAAKA</sequence>
<dbReference type="Pfam" id="PF01740">
    <property type="entry name" value="STAS"/>
    <property type="match status" value="1"/>
</dbReference>
<dbReference type="SUPFAM" id="SSF52091">
    <property type="entry name" value="SpoIIaa-like"/>
    <property type="match status" value="1"/>
</dbReference>
<dbReference type="GO" id="GO:0043856">
    <property type="term" value="F:anti-sigma factor antagonist activity"/>
    <property type="evidence" value="ECO:0007669"/>
    <property type="project" value="InterPro"/>
</dbReference>
<evidence type="ECO:0000259" key="3">
    <source>
        <dbReference type="PROSITE" id="PS50801"/>
    </source>
</evidence>
<dbReference type="NCBIfam" id="TIGR00377">
    <property type="entry name" value="ant_ant_sig"/>
    <property type="match status" value="1"/>
</dbReference>
<proteinExistence type="inferred from homology"/>
<feature type="domain" description="STAS" evidence="3">
    <location>
        <begin position="15"/>
        <end position="113"/>
    </location>
</feature>
<dbReference type="InterPro" id="IPR036513">
    <property type="entry name" value="STAS_dom_sf"/>
</dbReference>
<dbReference type="AlphaFoldDB" id="I4B6K4"/>
<organism evidence="4 5">
    <name type="scientific">Turneriella parva (strain ATCC BAA-1111 / DSM 21527 / NCTC 11395 / H)</name>
    <name type="common">Leptospira parva</name>
    <dbReference type="NCBI Taxonomy" id="869212"/>
    <lineage>
        <taxon>Bacteria</taxon>
        <taxon>Pseudomonadati</taxon>
        <taxon>Spirochaetota</taxon>
        <taxon>Spirochaetia</taxon>
        <taxon>Leptospirales</taxon>
        <taxon>Leptospiraceae</taxon>
        <taxon>Turneriella</taxon>
    </lineage>
</organism>
<dbReference type="InterPro" id="IPR003658">
    <property type="entry name" value="Anti-sigma_ant"/>
</dbReference>
<evidence type="ECO:0000313" key="5">
    <source>
        <dbReference type="Proteomes" id="UP000006048"/>
    </source>
</evidence>
<comment type="similarity">
    <text evidence="1 2">Belongs to the anti-sigma-factor antagonist family.</text>
</comment>
<dbReference type="OrthoDB" id="9793697at2"/>
<evidence type="ECO:0000256" key="1">
    <source>
        <dbReference type="ARBA" id="ARBA00009013"/>
    </source>
</evidence>
<dbReference type="PANTHER" id="PTHR33495">
    <property type="entry name" value="ANTI-SIGMA FACTOR ANTAGONIST TM_1081-RELATED-RELATED"/>
    <property type="match status" value="1"/>
</dbReference>
<gene>
    <name evidence="4" type="ordered locus">Turpa_2266</name>
</gene>
<dbReference type="HOGENOM" id="CLU_115403_9_3_12"/>
<evidence type="ECO:0000313" key="4">
    <source>
        <dbReference type="EMBL" id="AFM12911.1"/>
    </source>
</evidence>
<protein>
    <recommendedName>
        <fullName evidence="2">Anti-sigma factor antagonist</fullName>
    </recommendedName>
</protein>
<reference evidence="4 5" key="1">
    <citation type="submission" date="2012-06" db="EMBL/GenBank/DDBJ databases">
        <title>The complete chromosome of genome of Turneriella parva DSM 21527.</title>
        <authorList>
            <consortium name="US DOE Joint Genome Institute (JGI-PGF)"/>
            <person name="Lucas S."/>
            <person name="Han J."/>
            <person name="Lapidus A."/>
            <person name="Bruce D."/>
            <person name="Goodwin L."/>
            <person name="Pitluck S."/>
            <person name="Peters L."/>
            <person name="Kyrpides N."/>
            <person name="Mavromatis K."/>
            <person name="Ivanova N."/>
            <person name="Mikhailova N."/>
            <person name="Chertkov O."/>
            <person name="Detter J.C."/>
            <person name="Tapia R."/>
            <person name="Han C."/>
            <person name="Land M."/>
            <person name="Hauser L."/>
            <person name="Markowitz V."/>
            <person name="Cheng J.-F."/>
            <person name="Hugenholtz P."/>
            <person name="Woyke T."/>
            <person name="Wu D."/>
            <person name="Gronow S."/>
            <person name="Wellnitz S."/>
            <person name="Brambilla E."/>
            <person name="Klenk H.-P."/>
            <person name="Eisen J.A."/>
        </authorList>
    </citation>
    <scope>NUCLEOTIDE SEQUENCE [LARGE SCALE GENOMIC DNA]</scope>
    <source>
        <strain evidence="5">ATCC BAA-1111 / DSM 21527 / NCTC 11395 / H</strain>
    </source>
</reference>
<dbReference type="Gene3D" id="3.30.750.24">
    <property type="entry name" value="STAS domain"/>
    <property type="match status" value="1"/>
</dbReference>
<accession>I4B6K4</accession>
<dbReference type="KEGG" id="tpx:Turpa_2266"/>
<keyword evidence="5" id="KW-1185">Reference proteome</keyword>
<dbReference type="InterPro" id="IPR002645">
    <property type="entry name" value="STAS_dom"/>
</dbReference>
<dbReference type="CDD" id="cd07043">
    <property type="entry name" value="STAS_anti-anti-sigma_factors"/>
    <property type="match status" value="1"/>
</dbReference>
<dbReference type="EMBL" id="CP002959">
    <property type="protein sequence ID" value="AFM12911.1"/>
    <property type="molecule type" value="Genomic_DNA"/>
</dbReference>
<name>I4B6K4_TURPD</name>
<dbReference type="RefSeq" id="WP_014803417.1">
    <property type="nucleotide sequence ID" value="NC_018020.1"/>
</dbReference>
<dbReference type="PANTHER" id="PTHR33495:SF2">
    <property type="entry name" value="ANTI-SIGMA FACTOR ANTAGONIST TM_1081-RELATED"/>
    <property type="match status" value="1"/>
</dbReference>
<dbReference type="STRING" id="869212.Turpa_2266"/>
<dbReference type="PROSITE" id="PS50801">
    <property type="entry name" value="STAS"/>
    <property type="match status" value="1"/>
</dbReference>
<evidence type="ECO:0000256" key="2">
    <source>
        <dbReference type="RuleBase" id="RU003749"/>
    </source>
</evidence>